<feature type="transmembrane region" description="Helical" evidence="5">
    <location>
        <begin position="201"/>
        <end position="222"/>
    </location>
</feature>
<feature type="transmembrane region" description="Helical" evidence="5">
    <location>
        <begin position="42"/>
        <end position="65"/>
    </location>
</feature>
<feature type="transmembrane region" description="Helical" evidence="5">
    <location>
        <begin position="275"/>
        <end position="299"/>
    </location>
</feature>
<dbReference type="RefSeq" id="WP_405278506.1">
    <property type="nucleotide sequence ID" value="NZ_CP144380.1"/>
</dbReference>
<protein>
    <submittedName>
        <fullName evidence="7">Amino acid permease</fullName>
    </submittedName>
</protein>
<gene>
    <name evidence="7" type="ORF">WI372_15475</name>
</gene>
<dbReference type="Gene3D" id="1.20.1740.10">
    <property type="entry name" value="Amino acid/polyamine transporter I"/>
    <property type="match status" value="1"/>
</dbReference>
<keyword evidence="2 5" id="KW-0812">Transmembrane</keyword>
<evidence type="ECO:0000259" key="6">
    <source>
        <dbReference type="Pfam" id="PF00324"/>
    </source>
</evidence>
<organism evidence="7 8">
    <name type="scientific">Gaopeijia maritima</name>
    <dbReference type="NCBI Taxonomy" id="3119007"/>
    <lineage>
        <taxon>Bacteria</taxon>
        <taxon>Pseudomonadati</taxon>
        <taxon>Gemmatimonadota</taxon>
        <taxon>Longimicrobiia</taxon>
        <taxon>Gaopeijiales</taxon>
        <taxon>Gaopeijiaceae</taxon>
        <taxon>Gaopeijia</taxon>
    </lineage>
</organism>
<keyword evidence="8" id="KW-1185">Reference proteome</keyword>
<dbReference type="PANTHER" id="PTHR11827:SF72">
    <property type="entry name" value="GH08340P"/>
    <property type="match status" value="1"/>
</dbReference>
<evidence type="ECO:0000313" key="7">
    <source>
        <dbReference type="EMBL" id="MEK9502393.1"/>
    </source>
</evidence>
<evidence type="ECO:0000256" key="2">
    <source>
        <dbReference type="ARBA" id="ARBA00022692"/>
    </source>
</evidence>
<feature type="transmembrane region" description="Helical" evidence="5">
    <location>
        <begin position="86"/>
        <end position="112"/>
    </location>
</feature>
<feature type="transmembrane region" description="Helical" evidence="5">
    <location>
        <begin position="160"/>
        <end position="181"/>
    </location>
</feature>
<keyword evidence="3 5" id="KW-1133">Transmembrane helix</keyword>
<accession>A0ABU9ECE0</accession>
<feature type="transmembrane region" description="Helical" evidence="5">
    <location>
        <begin position="234"/>
        <end position="255"/>
    </location>
</feature>
<comment type="subcellular location">
    <subcellularLocation>
        <location evidence="1">Membrane</location>
        <topology evidence="1">Multi-pass membrane protein</topology>
    </subcellularLocation>
</comment>
<dbReference type="Proteomes" id="UP001484239">
    <property type="component" value="Unassembled WGS sequence"/>
</dbReference>
<dbReference type="InterPro" id="IPR004842">
    <property type="entry name" value="SLC12A_fam"/>
</dbReference>
<feature type="transmembrane region" description="Helical" evidence="5">
    <location>
        <begin position="132"/>
        <end position="151"/>
    </location>
</feature>
<dbReference type="Pfam" id="PF00324">
    <property type="entry name" value="AA_permease"/>
    <property type="match status" value="1"/>
</dbReference>
<dbReference type="EMBL" id="JBBHLI010000011">
    <property type="protein sequence ID" value="MEK9502393.1"/>
    <property type="molecule type" value="Genomic_DNA"/>
</dbReference>
<feature type="transmembrane region" description="Helical" evidence="5">
    <location>
        <begin position="357"/>
        <end position="375"/>
    </location>
</feature>
<feature type="transmembrane region" description="Helical" evidence="5">
    <location>
        <begin position="12"/>
        <end position="36"/>
    </location>
</feature>
<feature type="transmembrane region" description="Helical" evidence="5">
    <location>
        <begin position="334"/>
        <end position="351"/>
    </location>
</feature>
<reference evidence="7 8" key="1">
    <citation type="submission" date="2024-02" db="EMBL/GenBank/DDBJ databases">
        <title>A novel Gemmatimonadota bacterium.</title>
        <authorList>
            <person name="Du Z.-J."/>
            <person name="Ye Y.-Q."/>
        </authorList>
    </citation>
    <scope>NUCLEOTIDE SEQUENCE [LARGE SCALE GENOMIC DNA]</scope>
    <source>
        <strain evidence="7 8">DH-20</strain>
    </source>
</reference>
<comment type="caution">
    <text evidence="7">The sequence shown here is derived from an EMBL/GenBank/DDBJ whole genome shotgun (WGS) entry which is preliminary data.</text>
</comment>
<dbReference type="PANTHER" id="PTHR11827">
    <property type="entry name" value="SOLUTE CARRIER FAMILY 12, CATION COTRANSPORTERS"/>
    <property type="match status" value="1"/>
</dbReference>
<evidence type="ECO:0000256" key="3">
    <source>
        <dbReference type="ARBA" id="ARBA00022989"/>
    </source>
</evidence>
<evidence type="ECO:0000256" key="5">
    <source>
        <dbReference type="SAM" id="Phobius"/>
    </source>
</evidence>
<name>A0ABU9ECE0_9BACT</name>
<evidence type="ECO:0000256" key="1">
    <source>
        <dbReference type="ARBA" id="ARBA00004141"/>
    </source>
</evidence>
<evidence type="ECO:0000313" key="8">
    <source>
        <dbReference type="Proteomes" id="UP001484239"/>
    </source>
</evidence>
<keyword evidence="4 5" id="KW-0472">Membrane</keyword>
<proteinExistence type="predicted"/>
<feature type="domain" description="Amino acid permease/ SLC12A" evidence="6">
    <location>
        <begin position="17"/>
        <end position="429"/>
    </location>
</feature>
<feature type="transmembrane region" description="Helical" evidence="5">
    <location>
        <begin position="387"/>
        <end position="406"/>
    </location>
</feature>
<evidence type="ECO:0000256" key="4">
    <source>
        <dbReference type="ARBA" id="ARBA00023136"/>
    </source>
</evidence>
<dbReference type="InterPro" id="IPR004841">
    <property type="entry name" value="AA-permease/SLC12A_dom"/>
</dbReference>
<sequence length="740" mass="79702">MTSSESPSGYGFGTAPVFLASISTILGAIMFLRFGYAVGNTGMLGAAAIIVVGHMVTIPTALAIAEIATNRRVEGGGEYFIISRSFGTTIGGAIGISLYLSQAISVAFYMIAFGEAFAPLAVRVEGWLGMGLDLRVVSLPAILALTGLVVLRGADLGVRALYVVAGILFVSLALFFAGGTVDGYAGDAVPWLGGIEGGDPFMLVFAICFPAFTGMTAGVGLSGDLANPRRSIPLGILSATLAGMAIYIAVVYKLGTSAPAELLAGDQLVMSRIALWGPIIPVGLAMASLSSAIGSIVVAPRTLQALAADRVVPAEGANRFLSAGVGLANEPRNATLVTAALAVVFVVLGSVDLVARIVSMFFMVTYGALCAISFLEHFAARPSYRPSFRSTWWVSLFGAVACLVLMLQMDLAFALLAMGFMVALYLVIRRSRAEATDDLAEIFHGVMTQATRWMQIRLQKAPAADWRPSVILITPRTFDRHAPMEFLEWLCHRYGFGTYLHHVQGLLDPDTFEESRAVRQRLVTSTSERAGAIFVDTMISPSMASALAQSLQMPGISGMDNNTVLFEFSVHDPASVPEGIVSGASLASVARMNRLVLRHTDHFFGNRRSIHVWLTWHDYRNANLMVLLAYILLGHPAWDDAEIKLYAAYPKGEVKERTAQLRAMISEGRLLISDKNLQVFATDDRTDFSRLVEVKSGEADLVIRGFTEQRMQQQGAAFFQKHPTLRDVLFVSAEETIFIQ</sequence>